<accession>A0A5N6MFU1</accession>
<comment type="caution">
    <text evidence="1">The sequence shown here is derived from an EMBL/GenBank/DDBJ whole genome shotgun (WGS) entry which is preliminary data.</text>
</comment>
<dbReference type="RefSeq" id="WP_152272836.1">
    <property type="nucleotide sequence ID" value="NZ_VTFX01000005.1"/>
</dbReference>
<reference evidence="1 2" key="1">
    <citation type="submission" date="2019-08" db="EMBL/GenBank/DDBJ databases">
        <title>Arthrobacter sp. nov., isolated from plateau pika and Tibetan wild ass.</title>
        <authorList>
            <person name="Ge Y."/>
        </authorList>
    </citation>
    <scope>NUCLEOTIDE SEQUENCE [LARGE SCALE GENOMIC DNA]</scope>
    <source>
        <strain evidence="1 2">785</strain>
    </source>
</reference>
<evidence type="ECO:0000313" key="2">
    <source>
        <dbReference type="Proteomes" id="UP000326852"/>
    </source>
</evidence>
<keyword evidence="2" id="KW-1185">Reference proteome</keyword>
<dbReference type="EMBL" id="VTFX01000005">
    <property type="protein sequence ID" value="KAD3515187.1"/>
    <property type="molecule type" value="Genomic_DNA"/>
</dbReference>
<organism evidence="1 2">
    <name type="scientific">Arthrobacter yangruifuii</name>
    <dbReference type="NCBI Taxonomy" id="2606616"/>
    <lineage>
        <taxon>Bacteria</taxon>
        <taxon>Bacillati</taxon>
        <taxon>Actinomycetota</taxon>
        <taxon>Actinomycetes</taxon>
        <taxon>Micrococcales</taxon>
        <taxon>Micrococcaceae</taxon>
        <taxon>Arthrobacter</taxon>
    </lineage>
</organism>
<sequence length="319" mass="33550">MNATGSEPAEATPATGTQYEIARGASRAVIGSLGGALRRYTVNGVDLVQTYPDGAIPPSANGVLLAPWPNRVADGRWTLDGQTQQLDITEPSRGHASHGLLRNTGYTLRDQASGAVELEAEIFAQHGYPFHLLHRARYSLDDDGGLHVHQSLTNLGAADAPVALGAHPFLRLGDVPTEDLVLTVAASTEVTVDDRLIPNGRREPAGATDLRGGARVADLALDSAYTDLAVDDSGPEGAAHRHVLTAPDGRTVSLWTGPECRYVHVFVTDTFPGQSRAVALEPMTAPANALNSGESLTWLPPGRTFSARWGILGGPSPAP</sequence>
<dbReference type="GO" id="GO:0004034">
    <property type="term" value="F:aldose 1-epimerase activity"/>
    <property type="evidence" value="ECO:0007669"/>
    <property type="project" value="TreeGrafter"/>
</dbReference>
<dbReference type="PANTHER" id="PTHR10091:SF0">
    <property type="entry name" value="GALACTOSE MUTAROTASE"/>
    <property type="match status" value="1"/>
</dbReference>
<dbReference type="GO" id="GO:0030246">
    <property type="term" value="F:carbohydrate binding"/>
    <property type="evidence" value="ECO:0007669"/>
    <property type="project" value="InterPro"/>
</dbReference>
<proteinExistence type="predicted"/>
<dbReference type="Pfam" id="PF01263">
    <property type="entry name" value="Aldose_epim"/>
    <property type="match status" value="1"/>
</dbReference>
<dbReference type="InterPro" id="IPR011013">
    <property type="entry name" value="Gal_mutarotase_sf_dom"/>
</dbReference>
<name>A0A5N6MFU1_9MICC</name>
<evidence type="ECO:0000313" key="1">
    <source>
        <dbReference type="EMBL" id="KAD3515187.1"/>
    </source>
</evidence>
<gene>
    <name evidence="1" type="ORF">GD627_12920</name>
</gene>
<dbReference type="AlphaFoldDB" id="A0A5N6MFU1"/>
<dbReference type="Proteomes" id="UP000326852">
    <property type="component" value="Unassembled WGS sequence"/>
</dbReference>
<protein>
    <submittedName>
        <fullName evidence="1">Aldose epimerase</fullName>
    </submittedName>
</protein>
<dbReference type="InterPro" id="IPR008183">
    <property type="entry name" value="Aldose_1/G6P_1-epimerase"/>
</dbReference>
<dbReference type="GO" id="GO:0033499">
    <property type="term" value="P:galactose catabolic process via UDP-galactose, Leloir pathway"/>
    <property type="evidence" value="ECO:0007669"/>
    <property type="project" value="TreeGrafter"/>
</dbReference>
<dbReference type="InterPro" id="IPR037480">
    <property type="entry name" value="YihR-like"/>
</dbReference>
<dbReference type="CDD" id="cd09022">
    <property type="entry name" value="Aldose_epim_Ec_YihR"/>
    <property type="match status" value="1"/>
</dbReference>
<dbReference type="SUPFAM" id="SSF74650">
    <property type="entry name" value="Galactose mutarotase-like"/>
    <property type="match status" value="1"/>
</dbReference>
<dbReference type="InterPro" id="IPR014718">
    <property type="entry name" value="GH-type_carb-bd"/>
</dbReference>
<dbReference type="GO" id="GO:0006006">
    <property type="term" value="P:glucose metabolic process"/>
    <property type="evidence" value="ECO:0007669"/>
    <property type="project" value="TreeGrafter"/>
</dbReference>
<dbReference type="PANTHER" id="PTHR10091">
    <property type="entry name" value="ALDOSE-1-EPIMERASE"/>
    <property type="match status" value="1"/>
</dbReference>
<dbReference type="Gene3D" id="2.70.98.10">
    <property type="match status" value="1"/>
</dbReference>